<keyword evidence="2 4" id="KW-0472">Membrane</keyword>
<dbReference type="GO" id="GO:0051205">
    <property type="term" value="P:protein insertion into membrane"/>
    <property type="evidence" value="ECO:0007669"/>
    <property type="project" value="UniProtKB-UniRule"/>
</dbReference>
<dbReference type="PIRSF" id="PIRSF026343">
    <property type="entry name" value="NlpB"/>
    <property type="match status" value="1"/>
</dbReference>
<dbReference type="AlphaFoldDB" id="A0A066RU73"/>
<dbReference type="HAMAP" id="MF_00924">
    <property type="entry name" value="OM_assembly_BamC"/>
    <property type="match status" value="1"/>
</dbReference>
<dbReference type="RefSeq" id="WP_036753103.1">
    <property type="nucleotide sequence ID" value="NZ_JAGSGC010000002.1"/>
</dbReference>
<comment type="similarity">
    <text evidence="4">Belongs to the BamC family.</text>
</comment>
<evidence type="ECO:0000313" key="6">
    <source>
        <dbReference type="Proteomes" id="UP000027192"/>
    </source>
</evidence>
<sequence length="343" mass="38112">MNVNYRLAVTAVMVATLAGCSGGAERRRQANQDFNYLETAPLSSWNSPSGGAATVSGEYSIPAAEYAGVIGKAVDIRPPQQVLALIPGARAVHNADGTVSLQLVKAEELNELWTLTKRLGKERNIAFDVDTAQTLETSWVQWNNEDEDTEISSRYRITRSSENGQNLYTIKLLDWREAGVDKSVSLVNQERYSILMTNLVMAKYDAYEREKARLRAQELVKQIPISMGRDRSGLPVIIARAPYNVFWERLPSLLQMLGFTVDSRNRSQGTVDVAFRAPDDDFWTELGIQPLQLTNRDYKLQLGDLGNRTSITVTDEDGKPITEEALESLAPVLAAAIDKENQS</sequence>
<dbReference type="Proteomes" id="UP000027192">
    <property type="component" value="Unassembled WGS sequence"/>
</dbReference>
<dbReference type="Pfam" id="PF06804">
    <property type="entry name" value="Lipoprotein_18"/>
    <property type="match status" value="1"/>
</dbReference>
<keyword evidence="3 4" id="KW-0998">Cell outer membrane</keyword>
<accession>A0A066RU73</accession>
<dbReference type="NCBIfam" id="NF008674">
    <property type="entry name" value="PRK11679.1"/>
    <property type="match status" value="1"/>
</dbReference>
<proteinExistence type="inferred from homology"/>
<comment type="subcellular location">
    <subcellularLocation>
        <location evidence="4">Cell outer membrane</location>
        <topology evidence="4">Lipid-anchor</topology>
    </subcellularLocation>
</comment>
<dbReference type="Gene3D" id="3.30.530.50">
    <property type="match status" value="1"/>
</dbReference>
<keyword evidence="4" id="KW-0564">Palmitate</keyword>
<dbReference type="GO" id="GO:0043165">
    <property type="term" value="P:Gram-negative-bacterium-type cell outer membrane assembly"/>
    <property type="evidence" value="ECO:0007669"/>
    <property type="project" value="UniProtKB-UniRule"/>
</dbReference>
<keyword evidence="4" id="KW-0449">Lipoprotein</keyword>
<comment type="subunit">
    <text evidence="4">Part of the Bam complex.</text>
</comment>
<dbReference type="Gene3D" id="3.30.310.170">
    <property type="entry name" value="Outer membrane protein assembly factor BamC"/>
    <property type="match status" value="1"/>
</dbReference>
<evidence type="ECO:0000313" key="5">
    <source>
        <dbReference type="EMBL" id="KDM91217.1"/>
    </source>
</evidence>
<gene>
    <name evidence="4" type="primary">bamC</name>
    <name evidence="5" type="ORF">EA58_12795</name>
</gene>
<evidence type="ECO:0000256" key="1">
    <source>
        <dbReference type="ARBA" id="ARBA00022729"/>
    </source>
</evidence>
<dbReference type="InterPro" id="IPR014524">
    <property type="entry name" value="BamC"/>
</dbReference>
<comment type="function">
    <text evidence="4">Part of the outer membrane protein assembly complex, which is involved in assembly and insertion of beta-barrel proteins into the outer membrane.</text>
</comment>
<dbReference type="GO" id="GO:0009279">
    <property type="term" value="C:cell outer membrane"/>
    <property type="evidence" value="ECO:0007669"/>
    <property type="project" value="UniProtKB-SubCell"/>
</dbReference>
<dbReference type="OrthoDB" id="5686855at2"/>
<reference evidence="5 6" key="1">
    <citation type="submission" date="2014-04" db="EMBL/GenBank/DDBJ databases">
        <title>Draft genome sequence of Photobacterium halotolerans S2753: a solonamide, ngercheumicin and holomycin producer.</title>
        <authorList>
            <person name="Machado H.R."/>
            <person name="Gram L."/>
        </authorList>
    </citation>
    <scope>NUCLEOTIDE SEQUENCE [LARGE SCALE GENOMIC DNA]</scope>
    <source>
        <strain evidence="5 6">S2753</strain>
    </source>
</reference>
<evidence type="ECO:0000256" key="2">
    <source>
        <dbReference type="ARBA" id="ARBA00023136"/>
    </source>
</evidence>
<keyword evidence="1 4" id="KW-0732">Signal</keyword>
<protein>
    <recommendedName>
        <fullName evidence="4">Outer membrane protein assembly factor BamC</fullName>
    </recommendedName>
</protein>
<comment type="caution">
    <text evidence="5">The sequence shown here is derived from an EMBL/GenBank/DDBJ whole genome shotgun (WGS) entry which is preliminary data.</text>
</comment>
<dbReference type="PROSITE" id="PS51257">
    <property type="entry name" value="PROKAR_LIPOPROTEIN"/>
    <property type="match status" value="1"/>
</dbReference>
<evidence type="ECO:0000256" key="3">
    <source>
        <dbReference type="ARBA" id="ARBA00023237"/>
    </source>
</evidence>
<dbReference type="EMBL" id="JMIB01000024">
    <property type="protein sequence ID" value="KDM91217.1"/>
    <property type="molecule type" value="Genomic_DNA"/>
</dbReference>
<dbReference type="InterPro" id="IPR010653">
    <property type="entry name" value="NlpB/DapX"/>
</dbReference>
<dbReference type="InterPro" id="IPR042268">
    <property type="entry name" value="BamC_C"/>
</dbReference>
<name>A0A066RU73_9GAMM</name>
<evidence type="ECO:0000256" key="4">
    <source>
        <dbReference type="HAMAP-Rule" id="MF_00924"/>
    </source>
</evidence>
<organism evidence="5 6">
    <name type="scientific">Photobacterium galatheae</name>
    <dbReference type="NCBI Taxonomy" id="1654360"/>
    <lineage>
        <taxon>Bacteria</taxon>
        <taxon>Pseudomonadati</taxon>
        <taxon>Pseudomonadota</taxon>
        <taxon>Gammaproteobacteria</taxon>
        <taxon>Vibrionales</taxon>
        <taxon>Vibrionaceae</taxon>
        <taxon>Photobacterium</taxon>
    </lineage>
</organism>
<dbReference type="STRING" id="1654360.EA58_12795"/>
<keyword evidence="6" id="KW-1185">Reference proteome</keyword>